<feature type="site" description="Electron transfer via tryptophanyl radical" evidence="9">
    <location>
        <position position="315"/>
    </location>
</feature>
<accession>A0A1M5TAE0</accession>
<dbReference type="Gene3D" id="3.40.50.620">
    <property type="entry name" value="HUPs"/>
    <property type="match status" value="1"/>
</dbReference>
<feature type="binding site" evidence="8">
    <location>
        <position position="281"/>
    </location>
    <ligand>
        <name>FAD</name>
        <dbReference type="ChEBI" id="CHEBI:57692"/>
    </ligand>
</feature>
<organism evidence="12 13">
    <name type="scientific">Bradyrhizobium erythrophlei</name>
    <dbReference type="NCBI Taxonomy" id="1437360"/>
    <lineage>
        <taxon>Bacteria</taxon>
        <taxon>Pseudomonadati</taxon>
        <taxon>Pseudomonadota</taxon>
        <taxon>Alphaproteobacteria</taxon>
        <taxon>Hyphomicrobiales</taxon>
        <taxon>Nitrobacteraceae</taxon>
        <taxon>Bradyrhizobium</taxon>
    </lineage>
</organism>
<dbReference type="Pfam" id="PF00875">
    <property type="entry name" value="DNA_photolyase"/>
    <property type="match status" value="1"/>
</dbReference>
<evidence type="ECO:0000256" key="3">
    <source>
        <dbReference type="ARBA" id="ARBA00014046"/>
    </source>
</evidence>
<protein>
    <recommendedName>
        <fullName evidence="3">Deoxyribodipyrimidine photo-lyase</fullName>
        <ecNumber evidence="2">4.1.99.3</ecNumber>
    </recommendedName>
</protein>
<dbReference type="SUPFAM" id="SSF52425">
    <property type="entry name" value="Cryptochrome/photolyase, N-terminal domain"/>
    <property type="match status" value="1"/>
</dbReference>
<proteinExistence type="inferred from homology"/>
<evidence type="ECO:0000313" key="12">
    <source>
        <dbReference type="EMBL" id="SHH47755.1"/>
    </source>
</evidence>
<evidence type="ECO:0000256" key="10">
    <source>
        <dbReference type="RuleBase" id="RU004182"/>
    </source>
</evidence>
<dbReference type="Pfam" id="PF03441">
    <property type="entry name" value="FAD_binding_7"/>
    <property type="match status" value="1"/>
</dbReference>
<evidence type="ECO:0000256" key="8">
    <source>
        <dbReference type="PIRSR" id="PIRSR602081-1"/>
    </source>
</evidence>
<evidence type="ECO:0000256" key="9">
    <source>
        <dbReference type="PIRSR" id="PIRSR602081-2"/>
    </source>
</evidence>
<keyword evidence="5 8" id="KW-0274">FAD</keyword>
<comment type="cofactor">
    <cofactor evidence="8">
        <name>FAD</name>
        <dbReference type="ChEBI" id="CHEBI:57692"/>
    </cofactor>
    <text evidence="8">Binds 1 FAD per subunit.</text>
</comment>
<evidence type="ECO:0000256" key="1">
    <source>
        <dbReference type="ARBA" id="ARBA00001932"/>
    </source>
</evidence>
<comment type="catalytic activity">
    <reaction evidence="7">
        <text>cyclobutadipyrimidine (in DNA) = 2 pyrimidine residues (in DNA).</text>
        <dbReference type="EC" id="4.1.99.3"/>
    </reaction>
</comment>
<feature type="domain" description="Photolyase/cryptochrome alpha/beta" evidence="11">
    <location>
        <begin position="7"/>
        <end position="138"/>
    </location>
</feature>
<feature type="binding site" evidence="8">
    <location>
        <position position="231"/>
    </location>
    <ligand>
        <name>FAD</name>
        <dbReference type="ChEBI" id="CHEBI:57692"/>
    </ligand>
</feature>
<evidence type="ECO:0000256" key="4">
    <source>
        <dbReference type="ARBA" id="ARBA00022630"/>
    </source>
</evidence>
<dbReference type="Gene3D" id="1.10.579.10">
    <property type="entry name" value="DNA Cyclobutane Dipyrimidine Photolyase, subunit A, domain 3"/>
    <property type="match status" value="1"/>
</dbReference>
<reference evidence="12 13" key="1">
    <citation type="submission" date="2016-11" db="EMBL/GenBank/DDBJ databases">
        <authorList>
            <person name="Jaros S."/>
            <person name="Januszkiewicz K."/>
            <person name="Wedrychowicz H."/>
        </authorList>
    </citation>
    <scope>NUCLEOTIDE SEQUENCE [LARGE SCALE GENOMIC DNA]</scope>
    <source>
        <strain evidence="12 13">GAS138</strain>
    </source>
</reference>
<dbReference type="GO" id="GO:0003677">
    <property type="term" value="F:DNA binding"/>
    <property type="evidence" value="ECO:0007669"/>
    <property type="project" value="TreeGrafter"/>
</dbReference>
<dbReference type="EC" id="4.1.99.3" evidence="2"/>
<evidence type="ECO:0000256" key="7">
    <source>
        <dbReference type="ARBA" id="ARBA00033999"/>
    </source>
</evidence>
<keyword evidence="4 8" id="KW-0285">Flavoprotein</keyword>
<dbReference type="FunFam" id="1.10.579.10:FF:000003">
    <property type="entry name" value="Deoxyribodipyrimidine photo-lyase"/>
    <property type="match status" value="1"/>
</dbReference>
<dbReference type="OrthoDB" id="9772484at2"/>
<sequence>MASKSDSPSIVWFRDDLRLSDHPALYAASKTGAPVICLYVFDEARDVPNMRPLGGAARWWLAQSLRMLQGNLKAIGSSLVLRQGPTAKIIAALARETHAGSVFWNEIAQAPHQAIADQLAAVLKEIGVSSQSFPGDLLVAPADIRNREGRGLRVFTPFWRRVLALGGPPKPLPAPDRLCSGPDLASDELESWRLEPVRPDWAGGLRETWKPGEICAQQRFKAFLESGIAGYASERDRPDREGTSGLSPHLRFGEVSPRQVWHAARFAAAERPALSGDIDKFLSELGWREFCRHLLFDEPDLATRNLQPSFDGFPWRHDEDGLRAWQHGQTGYPVVDAGMRQLWHTGVMHNRVRMVAASFLVKHLLIDWRFGEQWFWDTLVDADPGSNPANWQWVAGSGADAAPYFRIFNPVLQGEKFDADGGYVRRWVPELARLPASVIHRPWSATSFELRAAGVEFGKTYPAPIIDHKSGRERALAAYGRIRGG</sequence>
<dbReference type="GO" id="GO:0009416">
    <property type="term" value="P:response to light stimulus"/>
    <property type="evidence" value="ECO:0007669"/>
    <property type="project" value="TreeGrafter"/>
</dbReference>
<dbReference type="AlphaFoldDB" id="A0A1M5TAE0"/>
<dbReference type="RefSeq" id="WP_079603647.1">
    <property type="nucleotide sequence ID" value="NZ_LT670817.1"/>
</dbReference>
<dbReference type="SUPFAM" id="SSF48173">
    <property type="entry name" value="Cryptochrome/photolyase FAD-binding domain"/>
    <property type="match status" value="1"/>
</dbReference>
<dbReference type="PANTHER" id="PTHR11455:SF9">
    <property type="entry name" value="CRYPTOCHROME CIRCADIAN CLOCK 5 ISOFORM X1"/>
    <property type="match status" value="1"/>
</dbReference>
<dbReference type="GO" id="GO:0071949">
    <property type="term" value="F:FAD binding"/>
    <property type="evidence" value="ECO:0007669"/>
    <property type="project" value="TreeGrafter"/>
</dbReference>
<dbReference type="Proteomes" id="UP000189796">
    <property type="component" value="Chromosome I"/>
</dbReference>
<comment type="similarity">
    <text evidence="10">Belongs to the DNA photolyase family.</text>
</comment>
<dbReference type="GO" id="GO:0000719">
    <property type="term" value="P:photoreactive repair"/>
    <property type="evidence" value="ECO:0007669"/>
    <property type="project" value="UniProtKB-ARBA"/>
</dbReference>
<dbReference type="PRINTS" id="PR00147">
    <property type="entry name" value="DNAPHOTLYASE"/>
</dbReference>
<dbReference type="InterPro" id="IPR036134">
    <property type="entry name" value="Crypto/Photolyase_FAD-like_sf"/>
</dbReference>
<dbReference type="InterPro" id="IPR036155">
    <property type="entry name" value="Crypto/Photolyase_N_sf"/>
</dbReference>
<feature type="binding site" evidence="8">
    <location>
        <begin position="381"/>
        <end position="383"/>
    </location>
    <ligand>
        <name>FAD</name>
        <dbReference type="ChEBI" id="CHEBI:57692"/>
    </ligand>
</feature>
<name>A0A1M5TAE0_9BRAD</name>
<feature type="site" description="Electron transfer via tryptophanyl radical" evidence="9">
    <location>
        <position position="368"/>
    </location>
</feature>
<dbReference type="InterPro" id="IPR006050">
    <property type="entry name" value="DNA_photolyase_N"/>
</dbReference>
<dbReference type="PROSITE" id="PS00394">
    <property type="entry name" value="DNA_PHOTOLYASES_1_1"/>
    <property type="match status" value="1"/>
</dbReference>
<dbReference type="InterPro" id="IPR014729">
    <property type="entry name" value="Rossmann-like_a/b/a_fold"/>
</dbReference>
<feature type="site" description="Electron transfer via tryptophanyl radical" evidence="9">
    <location>
        <position position="391"/>
    </location>
</feature>
<dbReference type="EMBL" id="LT670817">
    <property type="protein sequence ID" value="SHH47755.1"/>
    <property type="molecule type" value="Genomic_DNA"/>
</dbReference>
<dbReference type="InterPro" id="IPR005101">
    <property type="entry name" value="Cryptochr/Photolyase_FAD-bd"/>
</dbReference>
<evidence type="ECO:0000256" key="2">
    <source>
        <dbReference type="ARBA" id="ARBA00013149"/>
    </source>
</evidence>
<dbReference type="InterPro" id="IPR002081">
    <property type="entry name" value="Cryptochrome/DNA_photolyase_1"/>
</dbReference>
<gene>
    <name evidence="12" type="ORF">SAMN05443248_4929</name>
</gene>
<dbReference type="PROSITE" id="PS51645">
    <property type="entry name" value="PHR_CRY_ALPHA_BETA"/>
    <property type="match status" value="1"/>
</dbReference>
<dbReference type="GO" id="GO:0003904">
    <property type="term" value="F:deoxyribodipyrimidine photo-lyase activity"/>
    <property type="evidence" value="ECO:0007669"/>
    <property type="project" value="UniProtKB-EC"/>
</dbReference>
<evidence type="ECO:0000313" key="13">
    <source>
        <dbReference type="Proteomes" id="UP000189796"/>
    </source>
</evidence>
<keyword evidence="6 10" id="KW-0157">Chromophore</keyword>
<comment type="cofactor">
    <cofactor evidence="1">
        <name>(6R)-5,10-methylene-5,6,7,8-tetrahydrofolate</name>
        <dbReference type="ChEBI" id="CHEBI:15636"/>
    </cofactor>
</comment>
<dbReference type="PANTHER" id="PTHR11455">
    <property type="entry name" value="CRYPTOCHROME"/>
    <property type="match status" value="1"/>
</dbReference>
<feature type="binding site" evidence="8">
    <location>
        <begin position="243"/>
        <end position="247"/>
    </location>
    <ligand>
        <name>FAD</name>
        <dbReference type="ChEBI" id="CHEBI:57692"/>
    </ligand>
</feature>
<keyword evidence="12" id="KW-0456">Lyase</keyword>
<evidence type="ECO:0000256" key="6">
    <source>
        <dbReference type="ARBA" id="ARBA00022991"/>
    </source>
</evidence>
<dbReference type="InterPro" id="IPR018394">
    <property type="entry name" value="DNA_photolyase_1_CS_C"/>
</dbReference>
<evidence type="ECO:0000256" key="5">
    <source>
        <dbReference type="ARBA" id="ARBA00022827"/>
    </source>
</evidence>
<evidence type="ECO:0000259" key="11">
    <source>
        <dbReference type="PROSITE" id="PS51645"/>
    </source>
</evidence>
<dbReference type="Gene3D" id="1.25.40.80">
    <property type="match status" value="1"/>
</dbReference>
<dbReference type="PROSITE" id="PS00691">
    <property type="entry name" value="DNA_PHOTOLYASES_1_2"/>
    <property type="match status" value="1"/>
</dbReference>